<keyword evidence="1" id="KW-1133">Transmembrane helix</keyword>
<gene>
    <name evidence="3" type="ORF">BO85DRAFT_499726</name>
</gene>
<dbReference type="EMBL" id="KZ825071">
    <property type="protein sequence ID" value="RAH54607.1"/>
    <property type="molecule type" value="Genomic_DNA"/>
</dbReference>
<proteinExistence type="predicted"/>
<keyword evidence="1" id="KW-0812">Transmembrane</keyword>
<evidence type="ECO:0000313" key="3">
    <source>
        <dbReference type="EMBL" id="RAH54607.1"/>
    </source>
</evidence>
<dbReference type="RefSeq" id="XP_025512529.1">
    <property type="nucleotide sequence ID" value="XM_025664077.1"/>
</dbReference>
<evidence type="ECO:0000313" key="4">
    <source>
        <dbReference type="Proteomes" id="UP000249526"/>
    </source>
</evidence>
<accession>A0A8G1VJT7</accession>
<feature type="transmembrane region" description="Helical" evidence="1">
    <location>
        <begin position="132"/>
        <end position="153"/>
    </location>
</feature>
<feature type="domain" description="Rhodopsin" evidence="2">
    <location>
        <begin position="58"/>
        <end position="270"/>
    </location>
</feature>
<dbReference type="PANTHER" id="PTHR38794:SF3">
    <property type="entry name" value="INTEGRAL MEMBRANE PROTEIN"/>
    <property type="match status" value="1"/>
</dbReference>
<keyword evidence="1" id="KW-0472">Membrane</keyword>
<dbReference type="Proteomes" id="UP000249526">
    <property type="component" value="Unassembled WGS sequence"/>
</dbReference>
<feature type="transmembrane region" description="Helical" evidence="1">
    <location>
        <begin position="20"/>
        <end position="44"/>
    </location>
</feature>
<keyword evidence="4" id="KW-1185">Reference proteome</keyword>
<feature type="transmembrane region" description="Helical" evidence="1">
    <location>
        <begin position="207"/>
        <end position="229"/>
    </location>
</feature>
<dbReference type="AlphaFoldDB" id="A0A8G1VJT7"/>
<feature type="transmembrane region" description="Helical" evidence="1">
    <location>
        <begin position="173"/>
        <end position="195"/>
    </location>
</feature>
<sequence>MAETEAPFETLSDDNHGPLITLVSVALLIVAIIFVAAKLCSVLYFKQRRSAVHTPVWLALALLVVEVIVIQKGVDSGIGRHIDSLSDTAIQTASKYLYAAQLLHVIVLSLSEISTTLLVWKLTPHRGIRQTCRITVGLVAAWTIFAVFGVAFQCKMPDPWLYSSSHCVGKGSILYPISIIHIITELVIVVIPFFMMRNVQLTLTTRVKILAAFSARIIVVALAIAYLALLPSYLLSTDITWTVVNPMICQQAMTCSTVTIVCLPTLYHIFAGLHSGLITTRLPDEVELKHTHPYGHNSTLGSHGSKGKGPTEELATIDSVVSVKRKSTIKRSSFSDSTKRLTDGEKGGGVLMTVDITVEVEDR</sequence>
<evidence type="ECO:0000256" key="1">
    <source>
        <dbReference type="SAM" id="Phobius"/>
    </source>
</evidence>
<organism evidence="3 4">
    <name type="scientific">Aspergillus piperis CBS 112811</name>
    <dbReference type="NCBI Taxonomy" id="1448313"/>
    <lineage>
        <taxon>Eukaryota</taxon>
        <taxon>Fungi</taxon>
        <taxon>Dikarya</taxon>
        <taxon>Ascomycota</taxon>
        <taxon>Pezizomycotina</taxon>
        <taxon>Eurotiomycetes</taxon>
        <taxon>Eurotiomycetidae</taxon>
        <taxon>Eurotiales</taxon>
        <taxon>Aspergillaceae</taxon>
        <taxon>Aspergillus</taxon>
        <taxon>Aspergillus subgen. Circumdati</taxon>
    </lineage>
</organism>
<feature type="transmembrane region" description="Helical" evidence="1">
    <location>
        <begin position="96"/>
        <end position="120"/>
    </location>
</feature>
<dbReference type="Pfam" id="PF20684">
    <property type="entry name" value="Fung_rhodopsin"/>
    <property type="match status" value="1"/>
</dbReference>
<feature type="transmembrane region" description="Helical" evidence="1">
    <location>
        <begin position="56"/>
        <end position="74"/>
    </location>
</feature>
<protein>
    <submittedName>
        <fullName evidence="3">Integral membrane protein</fullName>
    </submittedName>
</protein>
<evidence type="ECO:0000259" key="2">
    <source>
        <dbReference type="Pfam" id="PF20684"/>
    </source>
</evidence>
<dbReference type="PANTHER" id="PTHR38794">
    <property type="entry name" value="INTEGRAL MEMBRANE PROTEIN"/>
    <property type="match status" value="1"/>
</dbReference>
<dbReference type="InterPro" id="IPR049326">
    <property type="entry name" value="Rhodopsin_dom_fungi"/>
</dbReference>
<dbReference type="GeneID" id="37167479"/>
<name>A0A8G1VJT7_9EURO</name>
<reference evidence="3 4" key="1">
    <citation type="submission" date="2018-02" db="EMBL/GenBank/DDBJ databases">
        <title>The genomes of Aspergillus section Nigri reveals drivers in fungal speciation.</title>
        <authorList>
            <consortium name="DOE Joint Genome Institute"/>
            <person name="Vesth T.C."/>
            <person name="Nybo J."/>
            <person name="Theobald S."/>
            <person name="Brandl J."/>
            <person name="Frisvad J.C."/>
            <person name="Nielsen K.F."/>
            <person name="Lyhne E.K."/>
            <person name="Kogle M.E."/>
            <person name="Kuo A."/>
            <person name="Riley R."/>
            <person name="Clum A."/>
            <person name="Nolan M."/>
            <person name="Lipzen A."/>
            <person name="Salamov A."/>
            <person name="Henrissat B."/>
            <person name="Wiebenga A."/>
            <person name="De vries R.P."/>
            <person name="Grigoriev I.V."/>
            <person name="Mortensen U.H."/>
            <person name="Andersen M.R."/>
            <person name="Baker S.E."/>
        </authorList>
    </citation>
    <scope>NUCLEOTIDE SEQUENCE [LARGE SCALE GENOMIC DNA]</scope>
    <source>
        <strain evidence="3 4">CBS 112811</strain>
    </source>
</reference>